<name>A0A7Z0J6Y9_9MICO</name>
<dbReference type="EC" id="3.2.1.20" evidence="4"/>
<dbReference type="InterPro" id="IPR017853">
    <property type="entry name" value="GH"/>
</dbReference>
<dbReference type="CDD" id="cd02857">
    <property type="entry name" value="E_set_CDase_PDE_N"/>
    <property type="match status" value="1"/>
</dbReference>
<dbReference type="InterPro" id="IPR013783">
    <property type="entry name" value="Ig-like_fold"/>
</dbReference>
<evidence type="ECO:0000259" key="3">
    <source>
        <dbReference type="SMART" id="SM00642"/>
    </source>
</evidence>
<dbReference type="EMBL" id="JACCFM010000001">
    <property type="protein sequence ID" value="NYJ20706.1"/>
    <property type="molecule type" value="Genomic_DNA"/>
</dbReference>
<proteinExistence type="predicted"/>
<dbReference type="GO" id="GO:0005975">
    <property type="term" value="P:carbohydrate metabolic process"/>
    <property type="evidence" value="ECO:0007669"/>
    <property type="project" value="InterPro"/>
</dbReference>
<keyword evidence="1 4" id="KW-0378">Hydrolase</keyword>
<organism evidence="4 5">
    <name type="scientific">Glaciibacter psychrotolerans</name>
    <dbReference type="NCBI Taxonomy" id="670054"/>
    <lineage>
        <taxon>Bacteria</taxon>
        <taxon>Bacillati</taxon>
        <taxon>Actinomycetota</taxon>
        <taxon>Actinomycetes</taxon>
        <taxon>Micrococcales</taxon>
        <taxon>Microbacteriaceae</taxon>
        <taxon>Glaciibacter</taxon>
    </lineage>
</organism>
<dbReference type="PANTHER" id="PTHR10357:SF210">
    <property type="entry name" value="MALTODEXTRIN GLUCOSIDASE"/>
    <property type="match status" value="1"/>
</dbReference>
<dbReference type="CDD" id="cd11338">
    <property type="entry name" value="AmyAc_CMD"/>
    <property type="match status" value="1"/>
</dbReference>
<protein>
    <submittedName>
        <fullName evidence="4">Alpha-glucosidase</fullName>
        <ecNumber evidence="4">3.2.1.20</ecNumber>
    </submittedName>
</protein>
<dbReference type="SUPFAM" id="SSF51445">
    <property type="entry name" value="(Trans)glycosidases"/>
    <property type="match status" value="1"/>
</dbReference>
<dbReference type="Gene3D" id="2.60.40.10">
    <property type="entry name" value="Immunoglobulins"/>
    <property type="match status" value="1"/>
</dbReference>
<dbReference type="Proteomes" id="UP000537260">
    <property type="component" value="Unassembled WGS sequence"/>
</dbReference>
<dbReference type="PANTHER" id="PTHR10357">
    <property type="entry name" value="ALPHA-AMYLASE FAMILY MEMBER"/>
    <property type="match status" value="1"/>
</dbReference>
<evidence type="ECO:0000256" key="2">
    <source>
        <dbReference type="ARBA" id="ARBA00023295"/>
    </source>
</evidence>
<dbReference type="InterPro" id="IPR004185">
    <property type="entry name" value="Glyco_hydro_13_lg-like_dom"/>
</dbReference>
<dbReference type="SMART" id="SM00642">
    <property type="entry name" value="Aamy"/>
    <property type="match status" value="1"/>
</dbReference>
<gene>
    <name evidence="4" type="ORF">HNR05_002497</name>
</gene>
<dbReference type="Gene3D" id="3.20.20.80">
    <property type="entry name" value="Glycosidases"/>
    <property type="match status" value="1"/>
</dbReference>
<dbReference type="Pfam" id="PF00128">
    <property type="entry name" value="Alpha-amylase"/>
    <property type="match status" value="1"/>
</dbReference>
<dbReference type="InterPro" id="IPR014756">
    <property type="entry name" value="Ig_E-set"/>
</dbReference>
<sequence>MLQPHHDGSPLYVSTQEPSLGDVVQVRLRIPHEWGTVAWVRTRSNPNREPRYSEASVIASSDGWDWWEAAVTVENPVHGYRFAIERTDGTRWWLNAAGLHEIETLDAADFTLLATPAAPAWAASSVLYQIFPDRFGRSPAAETREQPGWAIAADWDDPVELEPPGRSQQFYGGDLDGIAAHFDHLQRLGVTLIYLTPVFPGGSNHRYDASSFDEVDPLLGGNAAFARLIDAAHARGFKVIGDLTSNHSGDRHEWFQAAHRHPDAPESDFYYWRDTENEGYESWLGVPSLPKFNWNSTELRRRFIDGPDSVVARWLKAPYGLDGWRIDVANMTGRLGAEDLNAQVRQTILTTMRDVNPDTILLGESTNDAASDFQGDAWHGAMTYAPFTRPLWSWLSEPGSPAGGGIGFADNSVPEYTGRQFFDAHQRFVAGFPWRIRLATMNALDTHDTPRFRTSARPGTVPVALGLSVTLPGIPVIFAGDEFGLVGIDGEQSRTPIPWETAAEPAVSETIELYARVIGLRTGETDSHAALNGGGLRWLHVGEEILVFVRESSEGSVLVLAARSAAEVTLPARALAGAAEANLLIGEGSLRVAADGIRLAARGACFTAWSLRGLQLPQFGAGSA</sequence>
<evidence type="ECO:0000313" key="4">
    <source>
        <dbReference type="EMBL" id="NYJ20706.1"/>
    </source>
</evidence>
<dbReference type="InterPro" id="IPR006047">
    <property type="entry name" value="GH13_cat_dom"/>
</dbReference>
<keyword evidence="2 4" id="KW-0326">Glycosidase</keyword>
<feature type="domain" description="Glycosyl hydrolase family 13 catalytic" evidence="3">
    <location>
        <begin position="129"/>
        <end position="521"/>
    </location>
</feature>
<dbReference type="AlphaFoldDB" id="A0A7Z0J6Y9"/>
<reference evidence="4 5" key="1">
    <citation type="submission" date="2020-07" db="EMBL/GenBank/DDBJ databases">
        <title>Sequencing the genomes of 1000 actinobacteria strains.</title>
        <authorList>
            <person name="Klenk H.-P."/>
        </authorList>
    </citation>
    <scope>NUCLEOTIDE SEQUENCE [LARGE SCALE GENOMIC DNA]</scope>
    <source>
        <strain evidence="4 5">LI1</strain>
    </source>
</reference>
<comment type="caution">
    <text evidence="4">The sequence shown here is derived from an EMBL/GenBank/DDBJ whole genome shotgun (WGS) entry which is preliminary data.</text>
</comment>
<dbReference type="GO" id="GO:0004558">
    <property type="term" value="F:alpha-1,4-glucosidase activity"/>
    <property type="evidence" value="ECO:0007669"/>
    <property type="project" value="UniProtKB-EC"/>
</dbReference>
<keyword evidence="5" id="KW-1185">Reference proteome</keyword>
<dbReference type="SUPFAM" id="SSF81296">
    <property type="entry name" value="E set domains"/>
    <property type="match status" value="1"/>
</dbReference>
<evidence type="ECO:0000313" key="5">
    <source>
        <dbReference type="Proteomes" id="UP000537260"/>
    </source>
</evidence>
<accession>A0A7Z0J6Y9</accession>
<dbReference type="RefSeq" id="WP_218868888.1">
    <property type="nucleotide sequence ID" value="NZ_JACCFM010000001.1"/>
</dbReference>
<evidence type="ECO:0000256" key="1">
    <source>
        <dbReference type="ARBA" id="ARBA00022801"/>
    </source>
</evidence>